<name>A0A075GTI8_9EURY</name>
<dbReference type="EMBL" id="KF900745">
    <property type="protein sequence ID" value="AIF05607.1"/>
    <property type="molecule type" value="Genomic_DNA"/>
</dbReference>
<feature type="transmembrane region" description="Helical" evidence="1">
    <location>
        <begin position="98"/>
        <end position="116"/>
    </location>
</feature>
<evidence type="ECO:0000313" key="2">
    <source>
        <dbReference type="EMBL" id="AIF05607.1"/>
    </source>
</evidence>
<keyword evidence="1" id="KW-0812">Transmembrane</keyword>
<protein>
    <submittedName>
        <fullName evidence="2">Uncharacterized protein</fullName>
    </submittedName>
</protein>
<keyword evidence="1" id="KW-0472">Membrane</keyword>
<feature type="transmembrane region" description="Helical" evidence="1">
    <location>
        <begin position="128"/>
        <end position="149"/>
    </location>
</feature>
<proteinExistence type="predicted"/>
<keyword evidence="1" id="KW-1133">Transmembrane helix</keyword>
<accession>A0A075GTI8</accession>
<organism evidence="2">
    <name type="scientific">uncultured marine group II/III euryarchaeote KM3_185_F09</name>
    <dbReference type="NCBI Taxonomy" id="1457950"/>
    <lineage>
        <taxon>Archaea</taxon>
        <taxon>Methanobacteriati</taxon>
        <taxon>Methanobacteriota</taxon>
        <taxon>environmental samples</taxon>
    </lineage>
</organism>
<sequence>MVGATVLELVGEQKSTTVVPEKCYCCARKLFLLCREIIDILAANHLVMMEDGAEGGESSVLVGIPTKAPPVEDPPPKASLMSAYWGYKTSTTLEMTRTLLTIVLLVFATVLFLLPEGRIPVLEPYENAILQLKWGVCLSLPLIPFVIYWDITGGAKKWRAENED</sequence>
<evidence type="ECO:0000256" key="1">
    <source>
        <dbReference type="SAM" id="Phobius"/>
    </source>
</evidence>
<dbReference type="AlphaFoldDB" id="A0A075GTI8"/>
<reference evidence="2" key="1">
    <citation type="journal article" date="2014" name="Genome Biol. Evol.">
        <title>Pangenome evidence for extensive interdomain horizontal transfer affecting lineage core and shell genes in uncultured planktonic thaumarchaeota and euryarchaeota.</title>
        <authorList>
            <person name="Deschamps P."/>
            <person name="Zivanovic Y."/>
            <person name="Moreira D."/>
            <person name="Rodriguez-Valera F."/>
            <person name="Lopez-Garcia P."/>
        </authorList>
    </citation>
    <scope>NUCLEOTIDE SEQUENCE</scope>
</reference>